<protein>
    <submittedName>
        <fullName evidence="1">Uncharacterized protein</fullName>
    </submittedName>
</protein>
<comment type="caution">
    <text evidence="1">The sequence shown here is derived from an EMBL/GenBank/DDBJ whole genome shotgun (WGS) entry which is preliminary data.</text>
</comment>
<accession>A0A699XWR1</accession>
<organism evidence="1">
    <name type="scientific">Tanacetum cinerariifolium</name>
    <name type="common">Dalmatian daisy</name>
    <name type="synonym">Chrysanthemum cinerariifolium</name>
    <dbReference type="NCBI Taxonomy" id="118510"/>
    <lineage>
        <taxon>Eukaryota</taxon>
        <taxon>Viridiplantae</taxon>
        <taxon>Streptophyta</taxon>
        <taxon>Embryophyta</taxon>
        <taxon>Tracheophyta</taxon>
        <taxon>Spermatophyta</taxon>
        <taxon>Magnoliopsida</taxon>
        <taxon>eudicotyledons</taxon>
        <taxon>Gunneridae</taxon>
        <taxon>Pentapetalae</taxon>
        <taxon>asterids</taxon>
        <taxon>campanulids</taxon>
        <taxon>Asterales</taxon>
        <taxon>Asteraceae</taxon>
        <taxon>Asteroideae</taxon>
        <taxon>Anthemideae</taxon>
        <taxon>Anthemidinae</taxon>
        <taxon>Tanacetum</taxon>
    </lineage>
</organism>
<reference evidence="1" key="1">
    <citation type="journal article" date="2019" name="Sci. Rep.">
        <title>Draft genome of Tanacetum cinerariifolium, the natural source of mosquito coil.</title>
        <authorList>
            <person name="Yamashiro T."/>
            <person name="Shiraishi A."/>
            <person name="Satake H."/>
            <person name="Nakayama K."/>
        </authorList>
    </citation>
    <scope>NUCLEOTIDE SEQUENCE</scope>
</reference>
<dbReference type="EMBL" id="BKCJ011876596">
    <property type="protein sequence ID" value="GFD60344.1"/>
    <property type="molecule type" value="Genomic_DNA"/>
</dbReference>
<sequence length="81" mass="8545">RIAQSLALPPVVDEPASPLRDVSEGEACLTNSGFGADQERANIAMTSTLPYDLAPRVTSPAADEGRMQQTLNELTALCTSL</sequence>
<evidence type="ECO:0000313" key="1">
    <source>
        <dbReference type="EMBL" id="GFD60344.1"/>
    </source>
</evidence>
<proteinExistence type="predicted"/>
<dbReference type="AlphaFoldDB" id="A0A699XWR1"/>
<name>A0A699XWR1_TANCI</name>
<gene>
    <name evidence="1" type="ORF">Tci_932313</name>
</gene>
<feature type="non-terminal residue" evidence="1">
    <location>
        <position position="81"/>
    </location>
</feature>
<feature type="non-terminal residue" evidence="1">
    <location>
        <position position="1"/>
    </location>
</feature>